<dbReference type="EMBL" id="SMRU01000002">
    <property type="protein sequence ID" value="TDG01462.1"/>
    <property type="molecule type" value="Genomic_DNA"/>
</dbReference>
<feature type="domain" description="Protein kinase" evidence="7">
    <location>
        <begin position="31"/>
        <end position="302"/>
    </location>
</feature>
<evidence type="ECO:0000256" key="3">
    <source>
        <dbReference type="ARBA" id="ARBA00022777"/>
    </source>
</evidence>
<reference evidence="8 9" key="1">
    <citation type="submission" date="2019-03" db="EMBL/GenBank/DDBJ databases">
        <title>Whole genome sequence of Arthrobacter sp JH1-1.</title>
        <authorList>
            <person name="Trinh H.N."/>
        </authorList>
    </citation>
    <scope>NUCLEOTIDE SEQUENCE [LARGE SCALE GENOMIC DNA]</scope>
    <source>
        <strain evidence="8 9">JH1-1</strain>
    </source>
</reference>
<comment type="caution">
    <text evidence="8">The sequence shown here is derived from an EMBL/GenBank/DDBJ whole genome shotgun (WGS) entry which is preliminary data.</text>
</comment>
<keyword evidence="9" id="KW-1185">Reference proteome</keyword>
<feature type="region of interest" description="Disordered" evidence="6">
    <location>
        <begin position="325"/>
        <end position="364"/>
    </location>
</feature>
<feature type="region of interest" description="Disordered" evidence="6">
    <location>
        <begin position="195"/>
        <end position="215"/>
    </location>
</feature>
<keyword evidence="3 8" id="KW-0418">Kinase</keyword>
<evidence type="ECO:0000256" key="2">
    <source>
        <dbReference type="ARBA" id="ARBA00022741"/>
    </source>
</evidence>
<evidence type="ECO:0000313" key="9">
    <source>
        <dbReference type="Proteomes" id="UP000295511"/>
    </source>
</evidence>
<dbReference type="InterPro" id="IPR011009">
    <property type="entry name" value="Kinase-like_dom_sf"/>
</dbReference>
<dbReference type="PANTHER" id="PTHR43289:SF33">
    <property type="entry name" value="SERINE_THREONINE KINASE 31"/>
    <property type="match status" value="1"/>
</dbReference>
<dbReference type="GO" id="GO:0004674">
    <property type="term" value="F:protein serine/threonine kinase activity"/>
    <property type="evidence" value="ECO:0007669"/>
    <property type="project" value="UniProtKB-KW"/>
</dbReference>
<sequence length="580" mass="60683">MDTLSPGPNGHDHAGSSSMPGETPQPEIPGFVLVRELGRGGHATVWLATRQRTGKNFAVKCPSSGGIERMDGPDLPETESPMLREVGLLSRLDHEHLVKVHGTVQLAGAFDGALGLVMDYAGGGSLGQLVSSRGHLTVGETVTILTPIAQALSYLHRQGLTHSDVAPGNVLFTAQGKPLLADLGLSRMLGDATGIPDAGTPGFSDPAPSAEGRPELEPERDTYALAALGWYCLTGSAPDVADKRPPLTLLVPEVPAALSAALEAGLHPDRQQRPTAAELAVAVYRSAAAMPVDLSNSVHETVIPDLITRRATSNREGACRTMLRRMRIPLRRRQRNPARSPLTRRSRDSAPGRRRFGPAALGHGAMGRGLLGRGVLGLGVLVALGTAILWWTAEEGTEAGNPGQGPTSAPASAGRPAEKPLPDHGSENSDGPAASAEPPPGIIERIRGEDPVEALRALSEARDAAFSTGRPDLLEHVNVEGSAAAAADRKIADGLEGAGLVLAGFSSTLLSIQAENSPVPDRASLAVTVETSAYEERDAAGKAMRSVPPGKRQELKVVLVRVSGAWRISEILASEILDKH</sequence>
<feature type="compositionally biased region" description="Basic residues" evidence="6">
    <location>
        <begin position="325"/>
        <end position="336"/>
    </location>
</feature>
<dbReference type="Gene3D" id="1.10.510.10">
    <property type="entry name" value="Transferase(Phosphotransferase) domain 1"/>
    <property type="match status" value="1"/>
</dbReference>
<dbReference type="AlphaFoldDB" id="A0A4R5KZA9"/>
<dbReference type="PROSITE" id="PS00109">
    <property type="entry name" value="PROTEIN_KINASE_TYR"/>
    <property type="match status" value="1"/>
</dbReference>
<dbReference type="InterPro" id="IPR017441">
    <property type="entry name" value="Protein_kinase_ATP_BS"/>
</dbReference>
<feature type="region of interest" description="Disordered" evidence="6">
    <location>
        <begin position="396"/>
        <end position="444"/>
    </location>
</feature>
<feature type="region of interest" description="Disordered" evidence="6">
    <location>
        <begin position="1"/>
        <end position="28"/>
    </location>
</feature>
<feature type="binding site" evidence="5">
    <location>
        <position position="60"/>
    </location>
    <ligand>
        <name>ATP</name>
        <dbReference type="ChEBI" id="CHEBI:30616"/>
    </ligand>
</feature>
<accession>A0A4R5KZA9</accession>
<dbReference type="PROSITE" id="PS00107">
    <property type="entry name" value="PROTEIN_KINASE_ATP"/>
    <property type="match status" value="1"/>
</dbReference>
<evidence type="ECO:0000256" key="1">
    <source>
        <dbReference type="ARBA" id="ARBA00022679"/>
    </source>
</evidence>
<dbReference type="OrthoDB" id="3778994at2"/>
<proteinExistence type="predicted"/>
<evidence type="ECO:0000256" key="5">
    <source>
        <dbReference type="PROSITE-ProRule" id="PRU10141"/>
    </source>
</evidence>
<dbReference type="Proteomes" id="UP000295511">
    <property type="component" value="Unassembled WGS sequence"/>
</dbReference>
<evidence type="ECO:0000313" key="8">
    <source>
        <dbReference type="EMBL" id="TDG01462.1"/>
    </source>
</evidence>
<gene>
    <name evidence="8" type="ORF">E1809_02965</name>
</gene>
<organism evidence="8 9">
    <name type="scientific">Arthrobacter terricola</name>
    <dbReference type="NCBI Taxonomy" id="2547396"/>
    <lineage>
        <taxon>Bacteria</taxon>
        <taxon>Bacillati</taxon>
        <taxon>Actinomycetota</taxon>
        <taxon>Actinomycetes</taxon>
        <taxon>Micrococcales</taxon>
        <taxon>Micrococcaceae</taxon>
        <taxon>Arthrobacter</taxon>
    </lineage>
</organism>
<keyword evidence="1" id="KW-0808">Transferase</keyword>
<dbReference type="Pfam" id="PF00069">
    <property type="entry name" value="Pkinase"/>
    <property type="match status" value="1"/>
</dbReference>
<evidence type="ECO:0000259" key="7">
    <source>
        <dbReference type="PROSITE" id="PS50011"/>
    </source>
</evidence>
<evidence type="ECO:0000256" key="4">
    <source>
        <dbReference type="ARBA" id="ARBA00022840"/>
    </source>
</evidence>
<protein>
    <submittedName>
        <fullName evidence="8">Serine/threonine protein kinase</fullName>
    </submittedName>
</protein>
<dbReference type="CDD" id="cd14014">
    <property type="entry name" value="STKc_PknB_like"/>
    <property type="match status" value="1"/>
</dbReference>
<dbReference type="PROSITE" id="PS50011">
    <property type="entry name" value="PROTEIN_KINASE_DOM"/>
    <property type="match status" value="1"/>
</dbReference>
<evidence type="ECO:0000256" key="6">
    <source>
        <dbReference type="SAM" id="MobiDB-lite"/>
    </source>
</evidence>
<feature type="compositionally biased region" description="Basic and acidic residues" evidence="6">
    <location>
        <begin position="416"/>
        <end position="427"/>
    </location>
</feature>
<keyword evidence="4 5" id="KW-0067">ATP-binding</keyword>
<dbReference type="SUPFAM" id="SSF56112">
    <property type="entry name" value="Protein kinase-like (PK-like)"/>
    <property type="match status" value="1"/>
</dbReference>
<dbReference type="GO" id="GO:0005524">
    <property type="term" value="F:ATP binding"/>
    <property type="evidence" value="ECO:0007669"/>
    <property type="project" value="UniProtKB-UniRule"/>
</dbReference>
<keyword evidence="2 5" id="KW-0547">Nucleotide-binding</keyword>
<keyword evidence="8" id="KW-0723">Serine/threonine-protein kinase</keyword>
<dbReference type="InterPro" id="IPR000719">
    <property type="entry name" value="Prot_kinase_dom"/>
</dbReference>
<name>A0A4R5KZA9_9MICC</name>
<dbReference type="PANTHER" id="PTHR43289">
    <property type="entry name" value="MITOGEN-ACTIVATED PROTEIN KINASE KINASE KINASE 20-RELATED"/>
    <property type="match status" value="1"/>
</dbReference>
<dbReference type="InterPro" id="IPR008266">
    <property type="entry name" value="Tyr_kinase_AS"/>
</dbReference>